<sequence>MGLHKKNGPKSDKKRKFNKNGPKGGKEKHSSKVEQQRKPAPAEVEDRWKKVPRRRGKPMFKLPSVPKELAEKHTRGDGISDEHANKLVSKTYKKKTLVREQKVKWAEEVAARAELLLTEEPGFLQANEGEVTKKLTQSQIAAHVDITSATKYFELDLDFGPYRIDYTRNGRHLLIGGRRGHVGAFDWVTKRLHCEINVMEEIKDVQWLHIETMFAVAQKNWVHIYNNQGVEIHCLQNLKNVLRMTFLPYHFLLATSNEESEISWLDVSIGEMVATTNVKKGRLGVMAHNPYNGVLCLGHQNGTVSMWCPTKKKPLVKMLCHKAGVETLAIDHSGTYMATTSIGRELKIWDIRKLEDSPVQVYDLRGTPVDTSFSQRGGLALGFNNCVEVYRDWNILRKKRAYLVHESLGMIENVKFCPYEDVLGIGTRTGFTSIIVPGSGEPNFDALEANPMQTKSQRREAEVKSLLDKVQPEMIVLEPRELLNVNVPKLKERIQTKIDILKIRPPEVEFTPRNKKRGNTARKARVKKIVKQDMKKDMARKIAAAQNQILEEAGVEQPQIDKQHPSGALSRFLPKNRKK</sequence>
<keyword evidence="3 6" id="KW-0853">WD repeat</keyword>
<dbReference type="Gene3D" id="2.130.10.10">
    <property type="entry name" value="YVTN repeat-like/Quinoprotein amine dehydrogenase"/>
    <property type="match status" value="1"/>
</dbReference>
<dbReference type="InterPro" id="IPR040315">
    <property type="entry name" value="WDR46/Utp7"/>
</dbReference>
<feature type="repeat" description="WD" evidence="6">
    <location>
        <begin position="318"/>
        <end position="352"/>
    </location>
</feature>
<reference evidence="9" key="1">
    <citation type="journal article" date="2014" name="PLoS ONE">
        <title>Transcriptome-Based Identification of ABC Transporters in the Western Tarnished Plant Bug Lygus hesperus.</title>
        <authorList>
            <person name="Hull J.J."/>
            <person name="Chaney K."/>
            <person name="Geib S.M."/>
            <person name="Fabrick J.A."/>
            <person name="Brent C.S."/>
            <person name="Walsh D."/>
            <person name="Lavine L.C."/>
        </authorList>
    </citation>
    <scope>NUCLEOTIDE SEQUENCE</scope>
</reference>
<organism evidence="9">
    <name type="scientific">Lygus hesperus</name>
    <name type="common">Western plant bug</name>
    <dbReference type="NCBI Taxonomy" id="30085"/>
    <lineage>
        <taxon>Eukaryota</taxon>
        <taxon>Metazoa</taxon>
        <taxon>Ecdysozoa</taxon>
        <taxon>Arthropoda</taxon>
        <taxon>Hexapoda</taxon>
        <taxon>Insecta</taxon>
        <taxon>Pterygota</taxon>
        <taxon>Neoptera</taxon>
        <taxon>Paraneoptera</taxon>
        <taxon>Hemiptera</taxon>
        <taxon>Heteroptera</taxon>
        <taxon>Panheteroptera</taxon>
        <taxon>Cimicomorpha</taxon>
        <taxon>Miridae</taxon>
        <taxon>Mirini</taxon>
        <taxon>Lygus</taxon>
    </lineage>
</organism>
<dbReference type="InterPro" id="IPR015943">
    <property type="entry name" value="WD40/YVTN_repeat-like_dom_sf"/>
</dbReference>
<evidence type="ECO:0000256" key="4">
    <source>
        <dbReference type="ARBA" id="ARBA00022737"/>
    </source>
</evidence>
<dbReference type="AlphaFoldDB" id="A0A0A9XKT1"/>
<evidence type="ECO:0000313" key="9">
    <source>
        <dbReference type="EMBL" id="JAG20256.1"/>
    </source>
</evidence>
<reference evidence="9" key="2">
    <citation type="submission" date="2014-07" db="EMBL/GenBank/DDBJ databases">
        <authorList>
            <person name="Hull J."/>
        </authorList>
    </citation>
    <scope>NUCLEOTIDE SEQUENCE</scope>
</reference>
<dbReference type="GO" id="GO:0000462">
    <property type="term" value="P:maturation of SSU-rRNA from tricistronic rRNA transcript (SSU-rRNA, 5.8S rRNA, LSU-rRNA)"/>
    <property type="evidence" value="ECO:0007669"/>
    <property type="project" value="TreeGrafter"/>
</dbReference>
<protein>
    <submittedName>
        <fullName evidence="9">WD repeat-containing protein 46</fullName>
    </submittedName>
</protein>
<dbReference type="Pfam" id="PF08149">
    <property type="entry name" value="BING4CT"/>
    <property type="match status" value="1"/>
</dbReference>
<dbReference type="InterPro" id="IPR001680">
    <property type="entry name" value="WD40_rpt"/>
</dbReference>
<evidence type="ECO:0000256" key="2">
    <source>
        <dbReference type="ARBA" id="ARBA00022552"/>
    </source>
</evidence>
<dbReference type="SMART" id="SM01033">
    <property type="entry name" value="BING4CT"/>
    <property type="match status" value="1"/>
</dbReference>
<keyword evidence="5" id="KW-0539">Nucleus</keyword>
<dbReference type="SUPFAM" id="SSF50978">
    <property type="entry name" value="WD40 repeat-like"/>
    <property type="match status" value="1"/>
</dbReference>
<evidence type="ECO:0000256" key="7">
    <source>
        <dbReference type="SAM" id="MobiDB-lite"/>
    </source>
</evidence>
<dbReference type="InterPro" id="IPR036322">
    <property type="entry name" value="WD40_repeat_dom_sf"/>
</dbReference>
<dbReference type="PANTHER" id="PTHR14085">
    <property type="entry name" value="WD-REPEAT PROTEIN BING4"/>
    <property type="match status" value="1"/>
</dbReference>
<dbReference type="GO" id="GO:0032040">
    <property type="term" value="C:small-subunit processome"/>
    <property type="evidence" value="ECO:0007669"/>
    <property type="project" value="TreeGrafter"/>
</dbReference>
<feature type="compositionally biased region" description="Basic and acidic residues" evidence="7">
    <location>
        <begin position="68"/>
        <end position="80"/>
    </location>
</feature>
<keyword evidence="2" id="KW-0698">rRNA processing</keyword>
<dbReference type="FunFam" id="2.130.10.10:FF:000378">
    <property type="entry name" value="U3 small nucleolar RNA-associated protein 7"/>
    <property type="match status" value="1"/>
</dbReference>
<keyword evidence="4" id="KW-0677">Repeat</keyword>
<gene>
    <name evidence="9" type="primary">WDR46</name>
    <name evidence="9" type="ORF">CM83_38275</name>
</gene>
<comment type="subcellular location">
    <subcellularLocation>
        <location evidence="1">Nucleus</location>
        <location evidence="1">Nucleolus</location>
    </subcellularLocation>
</comment>
<feature type="domain" description="BING4 C-terminal" evidence="8">
    <location>
        <begin position="401"/>
        <end position="479"/>
    </location>
</feature>
<evidence type="ECO:0000256" key="5">
    <source>
        <dbReference type="ARBA" id="ARBA00023242"/>
    </source>
</evidence>
<evidence type="ECO:0000256" key="3">
    <source>
        <dbReference type="ARBA" id="ARBA00022574"/>
    </source>
</evidence>
<feature type="compositionally biased region" description="Basic and acidic residues" evidence="7">
    <location>
        <begin position="24"/>
        <end position="37"/>
    </location>
</feature>
<evidence type="ECO:0000256" key="1">
    <source>
        <dbReference type="ARBA" id="ARBA00004604"/>
    </source>
</evidence>
<dbReference type="EMBL" id="GBHO01023348">
    <property type="protein sequence ID" value="JAG20256.1"/>
    <property type="molecule type" value="Transcribed_RNA"/>
</dbReference>
<feature type="region of interest" description="Disordered" evidence="7">
    <location>
        <begin position="552"/>
        <end position="579"/>
    </location>
</feature>
<evidence type="ECO:0000256" key="6">
    <source>
        <dbReference type="PROSITE-ProRule" id="PRU00221"/>
    </source>
</evidence>
<dbReference type="InterPro" id="IPR012952">
    <property type="entry name" value="BING4_C_dom"/>
</dbReference>
<dbReference type="PROSITE" id="PS50082">
    <property type="entry name" value="WD_REPEATS_2"/>
    <property type="match status" value="1"/>
</dbReference>
<evidence type="ECO:0000259" key="8">
    <source>
        <dbReference type="SMART" id="SM01033"/>
    </source>
</evidence>
<proteinExistence type="predicted"/>
<dbReference type="SMART" id="SM00320">
    <property type="entry name" value="WD40"/>
    <property type="match status" value="4"/>
</dbReference>
<dbReference type="GO" id="GO:0030686">
    <property type="term" value="C:90S preribosome"/>
    <property type="evidence" value="ECO:0007669"/>
    <property type="project" value="TreeGrafter"/>
</dbReference>
<dbReference type="PANTHER" id="PTHR14085:SF3">
    <property type="entry name" value="WD REPEAT-CONTAINING PROTEIN 46"/>
    <property type="match status" value="1"/>
</dbReference>
<accession>A0A0A9XKT1</accession>
<name>A0A0A9XKT1_LYGHE</name>
<feature type="compositionally biased region" description="Basic residues" evidence="7">
    <location>
        <begin position="1"/>
        <end position="18"/>
    </location>
</feature>
<feature type="region of interest" description="Disordered" evidence="7">
    <location>
        <begin position="1"/>
        <end position="80"/>
    </location>
</feature>